<dbReference type="AlphaFoldDB" id="A0AAI9XWY4"/>
<dbReference type="InterPro" id="IPR011042">
    <property type="entry name" value="6-blade_b-propeller_TolB-like"/>
</dbReference>
<feature type="binding site" evidence="3">
    <location>
        <position position="177"/>
    </location>
    <ligand>
        <name>a divalent metal cation</name>
        <dbReference type="ChEBI" id="CHEBI:60240"/>
    </ligand>
</feature>
<name>A0AAI9XWY4_9PEZI</name>
<feature type="binding site" evidence="3">
    <location>
        <position position="45"/>
    </location>
    <ligand>
        <name>a divalent metal cation</name>
        <dbReference type="ChEBI" id="CHEBI:60240"/>
    </ligand>
</feature>
<dbReference type="Pfam" id="PF08450">
    <property type="entry name" value="SGL"/>
    <property type="match status" value="1"/>
</dbReference>
<comment type="cofactor">
    <cofactor evidence="3">
        <name>Zn(2+)</name>
        <dbReference type="ChEBI" id="CHEBI:29105"/>
    </cofactor>
    <text evidence="3">Binds 1 divalent metal cation per subunit.</text>
</comment>
<dbReference type="InterPro" id="IPR013658">
    <property type="entry name" value="SGL"/>
</dbReference>
<evidence type="ECO:0000256" key="1">
    <source>
        <dbReference type="ARBA" id="ARBA00023242"/>
    </source>
</evidence>
<dbReference type="InterPro" id="IPR005511">
    <property type="entry name" value="SMP-30"/>
</dbReference>
<comment type="caution">
    <text evidence="5">The sequence shown here is derived from an EMBL/GenBank/DDBJ whole genome shotgun (WGS) entry which is preliminary data.</text>
</comment>
<dbReference type="Gene3D" id="2.120.10.30">
    <property type="entry name" value="TolB, C-terminal domain"/>
    <property type="match status" value="1"/>
</dbReference>
<dbReference type="PRINTS" id="PR01790">
    <property type="entry name" value="SMP30FAMILY"/>
</dbReference>
<feature type="binding site" evidence="3">
    <location>
        <position position="130"/>
    </location>
    <ligand>
        <name>substrate</name>
    </ligand>
</feature>
<keyword evidence="6" id="KW-1185">Reference proteome</keyword>
<proteinExistence type="predicted"/>
<evidence type="ECO:0000259" key="4">
    <source>
        <dbReference type="SMART" id="SM00906"/>
    </source>
</evidence>
<accession>A0AAI9XWY4</accession>
<dbReference type="GO" id="GO:0008270">
    <property type="term" value="F:zinc ion binding"/>
    <property type="evidence" value="ECO:0007669"/>
    <property type="project" value="InterPro"/>
</dbReference>
<dbReference type="PANTHER" id="PTHR47572:SF5">
    <property type="entry name" value="BLR2277 PROTEIN"/>
    <property type="match status" value="1"/>
</dbReference>
<keyword evidence="3" id="KW-0479">Metal-binding</keyword>
<evidence type="ECO:0000313" key="6">
    <source>
        <dbReference type="Proteomes" id="UP001239795"/>
    </source>
</evidence>
<dbReference type="SUPFAM" id="SSF63829">
    <property type="entry name" value="Calcium-dependent phosphotriesterase"/>
    <property type="match status" value="1"/>
</dbReference>
<organism evidence="5 6">
    <name type="scientific">Colletotrichum melonis</name>
    <dbReference type="NCBI Taxonomy" id="1209925"/>
    <lineage>
        <taxon>Eukaryota</taxon>
        <taxon>Fungi</taxon>
        <taxon>Dikarya</taxon>
        <taxon>Ascomycota</taxon>
        <taxon>Pezizomycotina</taxon>
        <taxon>Sordariomycetes</taxon>
        <taxon>Hypocreomycetidae</taxon>
        <taxon>Glomerellales</taxon>
        <taxon>Glomerellaceae</taxon>
        <taxon>Colletotrichum</taxon>
        <taxon>Colletotrichum acutatum species complex</taxon>
    </lineage>
</organism>
<keyword evidence="1" id="KW-0539">Nucleus</keyword>
<dbReference type="InterPro" id="IPR051262">
    <property type="entry name" value="SMP-30/CGR1_Lactonase"/>
</dbReference>
<dbReference type="GO" id="GO:0003677">
    <property type="term" value="F:DNA binding"/>
    <property type="evidence" value="ECO:0007669"/>
    <property type="project" value="InterPro"/>
</dbReference>
<feature type="domain" description="Xylanolytic transcriptional activator regulatory" evidence="4">
    <location>
        <begin position="518"/>
        <end position="590"/>
    </location>
</feature>
<evidence type="ECO:0000313" key="5">
    <source>
        <dbReference type="EMBL" id="KAK1467071.1"/>
    </source>
</evidence>
<dbReference type="GO" id="GO:0006351">
    <property type="term" value="P:DNA-templated transcription"/>
    <property type="evidence" value="ECO:0007669"/>
    <property type="project" value="InterPro"/>
</dbReference>
<dbReference type="SMART" id="SM00906">
    <property type="entry name" value="Fungal_trans"/>
    <property type="match status" value="1"/>
</dbReference>
<evidence type="ECO:0000256" key="3">
    <source>
        <dbReference type="PIRSR" id="PIRSR605511-2"/>
    </source>
</evidence>
<dbReference type="CDD" id="cd12148">
    <property type="entry name" value="fungal_TF_MHR"/>
    <property type="match status" value="1"/>
</dbReference>
<dbReference type="EMBL" id="MLGG01000002">
    <property type="protein sequence ID" value="KAK1467071.1"/>
    <property type="molecule type" value="Genomic_DNA"/>
</dbReference>
<gene>
    <name evidence="5" type="ORF">CMEL01_11064</name>
</gene>
<evidence type="ECO:0000256" key="2">
    <source>
        <dbReference type="PIRSR" id="PIRSR605511-1"/>
    </source>
</evidence>
<keyword evidence="3" id="KW-0862">Zinc</keyword>
<dbReference type="PANTHER" id="PTHR47572">
    <property type="entry name" value="LIPOPROTEIN-RELATED"/>
    <property type="match status" value="1"/>
</dbReference>
<dbReference type="InterPro" id="IPR007219">
    <property type="entry name" value="XnlR_reg_dom"/>
</dbReference>
<feature type="active site" description="Proton donor/acceptor" evidence="2">
    <location>
        <position position="225"/>
    </location>
</feature>
<dbReference type="Pfam" id="PF04082">
    <property type="entry name" value="Fungal_trans"/>
    <property type="match status" value="1"/>
</dbReference>
<protein>
    <recommendedName>
        <fullName evidence="4">Xylanolytic transcriptional activator regulatory domain-containing protein</fullName>
    </recommendedName>
</protein>
<feature type="binding site" evidence="3">
    <location>
        <position position="225"/>
    </location>
    <ligand>
        <name>a divalent metal cation</name>
        <dbReference type="ChEBI" id="CHEBI:60240"/>
    </ligand>
</feature>
<sequence length="975" mass="108559">MNFYPVPPIIQAELYIRVPDELRCHGKETEWRGGFARRFQHIFLEGPIVDDLGNLYIVDIPYGRILKIDPKKTISVVAEWDGEPNGLAATDDGRLVIADYKQGILSFDPSDRKIKPLITRRHLERFKGPNDLIVDSKGSIYFTDQGQTGMTDPTGKVYRLLPDGKLETLVENGVSPNGLVLSPDERFLFVAMTRSNQVWRLPLHPDGTTTKAGVFFQSFGNAGPDGLAIDEEGSLFICHPSLGSVFVVDSDGIPKARIVSGTSGINLTNCCFGGPENKTLFITDSLEGNIQKLDWHCRGARPQPSLKRYNFIAEKKVTRDGGVNTLPADEVQLCDDANQPAAETGPTVISIENSTVSHGEGLGFMASLFADPDLRSNNTELLQLLARVPSASEPILQPCGPPPDEEGKALFDKYLSWSHVQSPFLRRDEVKSLCGRVFSHESAGQPASNHDLFRACMILAIGSVLPFLNGTHDQHPEGYYLAALQRMGPDFLTRGLASIQDLLLICRFGIYHRIGTSIWDVVRLCGRLCIEQGLHHNDNDSMNFMQVQMKRRVFWQVYMIDRYSSTVLGKPFSIDDRDIEVGFPADANDEEIVTANQISSNFEAFRSSHATLDTTEMTVFFISVRLRQISSRIHSDFSRLACNYLQPSKSHLAPGHIFQTLSCLMQDLQYWRDNCPAFPQPKCLYESQDWYDLLLAREQLYLVRRAIDLMPKRGGKTPHHISVLCLRIALRTIWAYSRLCQQRPLITHTRSYFHMMFTAGLSVLFCVSTATKIDKEGLSDASAGLIRCEETLKNMAEQLPSAKQYVAVFEALRRNTTRKLDKVLENLQSDVLSQGKTLEYTRAGFRQSSERFSEPLVASGSSILGSQCVSGPSTLSTNLDARVQETDFPGSIPSNLSFVPAVERAMVGNPITLSHGSRNTCGPIPATATFSPGSGFMDWALLGDEALWNMESALGEYVYGDPERHIAALDTFEFQ</sequence>
<reference evidence="5 6" key="1">
    <citation type="submission" date="2016-10" db="EMBL/GenBank/DDBJ databases">
        <title>The genome sequence of Colletotrichum fioriniae PJ7.</title>
        <authorList>
            <person name="Baroncelli R."/>
        </authorList>
    </citation>
    <scope>NUCLEOTIDE SEQUENCE [LARGE SCALE GENOMIC DNA]</scope>
    <source>
        <strain evidence="5">Col 31</strain>
    </source>
</reference>
<dbReference type="Proteomes" id="UP001239795">
    <property type="component" value="Unassembled WGS sequence"/>
</dbReference>